<reference evidence="4 5" key="1">
    <citation type="submission" date="2015-01" db="EMBL/GenBank/DDBJ databases">
        <title>Lactococcus lactis subsp.lactis JCM 5805 whole genome shotgun sequence.</title>
        <authorList>
            <person name="Fujii T."/>
            <person name="Tomita Y."/>
            <person name="Ikushima S."/>
            <person name="Fujiwara D."/>
        </authorList>
    </citation>
    <scope>NUCLEOTIDE SEQUENCE [LARGE SCALE GENOMIC DNA]</scope>
    <source>
        <strain evidence="4 5">JCM 5805</strain>
    </source>
</reference>
<evidence type="ECO:0000256" key="1">
    <source>
        <dbReference type="ARBA" id="ARBA00010201"/>
    </source>
</evidence>
<dbReference type="GO" id="GO:0006412">
    <property type="term" value="P:translation"/>
    <property type="evidence" value="ECO:0007669"/>
    <property type="project" value="UniProtKB-KW"/>
</dbReference>
<dbReference type="EMBL" id="BBSI01000010">
    <property type="protein sequence ID" value="GAM79181.1"/>
    <property type="molecule type" value="Genomic_DNA"/>
</dbReference>
<evidence type="ECO:0000313" key="4">
    <source>
        <dbReference type="EMBL" id="GAM79181.1"/>
    </source>
</evidence>
<comment type="similarity">
    <text evidence="1">Belongs to the PRORSD1 family.</text>
</comment>
<evidence type="ECO:0000259" key="3">
    <source>
        <dbReference type="Pfam" id="PF04073"/>
    </source>
</evidence>
<evidence type="ECO:0000313" key="5">
    <source>
        <dbReference type="Proteomes" id="UP000031847"/>
    </source>
</evidence>
<comment type="caution">
    <text evidence="4">The sequence shown here is derived from an EMBL/GenBank/DDBJ whole genome shotgun (WGS) entry which is preliminary data.</text>
</comment>
<organism evidence="4 5">
    <name type="scientific">Lactococcus lactis subsp. lactis</name>
    <name type="common">Streptococcus lactis</name>
    <dbReference type="NCBI Taxonomy" id="1360"/>
    <lineage>
        <taxon>Bacteria</taxon>
        <taxon>Bacillati</taxon>
        <taxon>Bacillota</taxon>
        <taxon>Bacilli</taxon>
        <taxon>Lactobacillales</taxon>
        <taxon>Streptococcaceae</taxon>
        <taxon>Lactococcus</taxon>
    </lineage>
</organism>
<name>A0A0B8QKU1_LACLL</name>
<keyword evidence="2" id="KW-0648">Protein biosynthesis</keyword>
<dbReference type="InterPro" id="IPR036754">
    <property type="entry name" value="YbaK/aa-tRNA-synt-asso_dom_sf"/>
</dbReference>
<dbReference type="Pfam" id="PF04073">
    <property type="entry name" value="tRNA_edit"/>
    <property type="match status" value="1"/>
</dbReference>
<dbReference type="InterPro" id="IPR007214">
    <property type="entry name" value="YbaK/aa-tRNA-synth-assoc-dom"/>
</dbReference>
<dbReference type="PANTHER" id="PTHR31423:SF3">
    <property type="entry name" value="PROLYL-TRNA SYNTHETASE ASSOCIATED DOMAIN-CONTAINING PROTEIN 1-RELATED"/>
    <property type="match status" value="1"/>
</dbReference>
<accession>A0A0B8QKU1</accession>
<dbReference type="InterPro" id="IPR040285">
    <property type="entry name" value="ProX/PRXD1"/>
</dbReference>
<sequence length="164" mass="19172">MMRTFSEVKELLAELEIPYNIVEHPASHSTEESDNYIKDYEGCRSKTLILANKKSTQFYMIIMDDAKQVDMNRLGEIIGVKRLHFVSEERLEDMLGLNSGIVSLFGLVGKHYNNMHIYFDQQMLDDYQIQTFHPNDNTKTIFFAMDACFTIFKSQGYEYQIIDL</sequence>
<proteinExistence type="inferred from homology"/>
<evidence type="ECO:0000256" key="2">
    <source>
        <dbReference type="ARBA" id="ARBA00022917"/>
    </source>
</evidence>
<dbReference type="PANTHER" id="PTHR31423">
    <property type="entry name" value="YBAK DOMAIN-CONTAINING PROTEIN"/>
    <property type="match status" value="1"/>
</dbReference>
<dbReference type="Gene3D" id="3.90.960.10">
    <property type="entry name" value="YbaK/aminoacyl-tRNA synthetase-associated domain"/>
    <property type="match status" value="1"/>
</dbReference>
<dbReference type="Proteomes" id="UP000031847">
    <property type="component" value="Unassembled WGS sequence"/>
</dbReference>
<dbReference type="AlphaFoldDB" id="A0A0B8QKU1"/>
<protein>
    <submittedName>
        <fullName evidence="4">Uncharacterized conserved protein</fullName>
    </submittedName>
</protein>
<dbReference type="GO" id="GO:0002161">
    <property type="term" value="F:aminoacyl-tRNA deacylase activity"/>
    <property type="evidence" value="ECO:0007669"/>
    <property type="project" value="InterPro"/>
</dbReference>
<gene>
    <name evidence="4" type="ORF">JCM5805K_0288</name>
</gene>
<feature type="domain" description="YbaK/aminoacyl-tRNA synthetase-associated" evidence="3">
    <location>
        <begin position="24"/>
        <end position="145"/>
    </location>
</feature>
<dbReference type="SUPFAM" id="SSF55826">
    <property type="entry name" value="YbaK/ProRS associated domain"/>
    <property type="match status" value="1"/>
</dbReference>
<dbReference type="CDD" id="cd04335">
    <property type="entry name" value="PrdX_deacylase"/>
    <property type="match status" value="1"/>
</dbReference>